<reference evidence="1 2" key="1">
    <citation type="submission" date="2019-02" db="EMBL/GenBank/DDBJ databases">
        <title>Genome sequencing of the rare red list fungi Antrodiella citrinella (Flaviporus citrinellus).</title>
        <authorList>
            <person name="Buettner E."/>
            <person name="Kellner H."/>
        </authorList>
    </citation>
    <scope>NUCLEOTIDE SEQUENCE [LARGE SCALE GENOMIC DNA]</scope>
    <source>
        <strain evidence="1 2">DSM 108506</strain>
    </source>
</reference>
<gene>
    <name evidence="1" type="ORF">EUX98_g509</name>
</gene>
<dbReference type="AlphaFoldDB" id="A0A4S4N3P5"/>
<dbReference type="GO" id="GO:0000062">
    <property type="term" value="F:fatty-acyl-CoA binding"/>
    <property type="evidence" value="ECO:0007669"/>
    <property type="project" value="InterPro"/>
</dbReference>
<dbReference type="Proteomes" id="UP000308730">
    <property type="component" value="Unassembled WGS sequence"/>
</dbReference>
<name>A0A4S4N3P5_9APHY</name>
<evidence type="ECO:0000313" key="1">
    <source>
        <dbReference type="EMBL" id="THH33646.1"/>
    </source>
</evidence>
<organism evidence="1 2">
    <name type="scientific">Antrodiella citrinella</name>
    <dbReference type="NCBI Taxonomy" id="2447956"/>
    <lineage>
        <taxon>Eukaryota</taxon>
        <taxon>Fungi</taxon>
        <taxon>Dikarya</taxon>
        <taxon>Basidiomycota</taxon>
        <taxon>Agaricomycotina</taxon>
        <taxon>Agaricomycetes</taxon>
        <taxon>Polyporales</taxon>
        <taxon>Steccherinaceae</taxon>
        <taxon>Antrodiella</taxon>
    </lineage>
</organism>
<dbReference type="SUPFAM" id="SSF47027">
    <property type="entry name" value="Acyl-CoA binding protein"/>
    <property type="match status" value="1"/>
</dbReference>
<keyword evidence="2" id="KW-1185">Reference proteome</keyword>
<dbReference type="InterPro" id="IPR014352">
    <property type="entry name" value="FERM/acyl-CoA-bd_prot_sf"/>
</dbReference>
<accession>A0A4S4N3P5</accession>
<dbReference type="OrthoDB" id="346910at2759"/>
<comment type="caution">
    <text evidence="1">The sequence shown here is derived from an EMBL/GenBank/DDBJ whole genome shotgun (WGS) entry which is preliminary data.</text>
</comment>
<dbReference type="EMBL" id="SGPM01000004">
    <property type="protein sequence ID" value="THH33646.1"/>
    <property type="molecule type" value="Genomic_DNA"/>
</dbReference>
<sequence>MDSSDMIDAQFDRAVEIVQGLPKTGPIQTGYEEKLTMYRHVTRSIHFVVLAAFTVRDVDVTRDAWAKHKDLHPLEAKVMYVEALIKVLRKYSDKTVARDLVDELEAFNPAAPDLVRSGT</sequence>
<evidence type="ECO:0008006" key="3">
    <source>
        <dbReference type="Google" id="ProtNLM"/>
    </source>
</evidence>
<evidence type="ECO:0000313" key="2">
    <source>
        <dbReference type="Proteomes" id="UP000308730"/>
    </source>
</evidence>
<protein>
    <recommendedName>
        <fullName evidence="3">ACB domain-containing protein</fullName>
    </recommendedName>
</protein>
<proteinExistence type="predicted"/>
<dbReference type="InterPro" id="IPR035984">
    <property type="entry name" value="Acyl-CoA-binding_sf"/>
</dbReference>
<dbReference type="Gene3D" id="1.20.80.10">
    <property type="match status" value="1"/>
</dbReference>